<accession>A0A7Z2GQI2</accession>
<evidence type="ECO:0000256" key="10">
    <source>
        <dbReference type="ARBA" id="ARBA00023237"/>
    </source>
</evidence>
<dbReference type="Gene3D" id="2.40.160.10">
    <property type="entry name" value="Porin"/>
    <property type="match status" value="1"/>
</dbReference>
<evidence type="ECO:0000256" key="5">
    <source>
        <dbReference type="ARBA" id="ARBA00022692"/>
    </source>
</evidence>
<keyword evidence="8" id="KW-0626">Porin</keyword>
<dbReference type="Proteomes" id="UP000433577">
    <property type="component" value="Chromosome 4"/>
</dbReference>
<dbReference type="InterPro" id="IPR023614">
    <property type="entry name" value="Porin_dom_sf"/>
</dbReference>
<organism evidence="12 13">
    <name type="scientific">Paraburkholderia acidisoli</name>
    <dbReference type="NCBI Taxonomy" id="2571748"/>
    <lineage>
        <taxon>Bacteria</taxon>
        <taxon>Pseudomonadati</taxon>
        <taxon>Pseudomonadota</taxon>
        <taxon>Betaproteobacteria</taxon>
        <taxon>Burkholderiales</taxon>
        <taxon>Burkholderiaceae</taxon>
        <taxon>Paraburkholderia</taxon>
    </lineage>
</organism>
<dbReference type="Pfam" id="PF13609">
    <property type="entry name" value="Porin_4"/>
    <property type="match status" value="1"/>
</dbReference>
<comment type="subunit">
    <text evidence="2">Homotrimer.</text>
</comment>
<dbReference type="KEGG" id="pacs:FAZ98_30430"/>
<name>A0A7Z2GQI2_9BURK</name>
<keyword evidence="6" id="KW-0732">Signal</keyword>
<dbReference type="InterPro" id="IPR050298">
    <property type="entry name" value="Gram-neg_bact_OMP"/>
</dbReference>
<evidence type="ECO:0000256" key="6">
    <source>
        <dbReference type="ARBA" id="ARBA00022729"/>
    </source>
</evidence>
<dbReference type="RefSeq" id="WP_158957287.1">
    <property type="nucleotide sequence ID" value="NZ_CP046916.1"/>
</dbReference>
<reference evidence="12 13" key="1">
    <citation type="submission" date="2019-12" db="EMBL/GenBank/DDBJ databases">
        <title>Paraburkholderia acidiphila 7Q-K02 sp. nov and Paraburkholderia acidisoli DHF22 sp. nov., two strains isolated from forest soil.</title>
        <authorList>
            <person name="Gao Z."/>
            <person name="Qiu L."/>
        </authorList>
    </citation>
    <scope>NUCLEOTIDE SEQUENCE [LARGE SCALE GENOMIC DNA]</scope>
    <source>
        <strain evidence="12 13">DHF22</strain>
    </source>
</reference>
<dbReference type="PANTHER" id="PTHR34501">
    <property type="entry name" value="PROTEIN YDDL-RELATED"/>
    <property type="match status" value="1"/>
</dbReference>
<evidence type="ECO:0000313" key="12">
    <source>
        <dbReference type="EMBL" id="QGZ66136.1"/>
    </source>
</evidence>
<dbReference type="GO" id="GO:0015288">
    <property type="term" value="F:porin activity"/>
    <property type="evidence" value="ECO:0007669"/>
    <property type="project" value="UniProtKB-KW"/>
</dbReference>
<dbReference type="GO" id="GO:0006811">
    <property type="term" value="P:monoatomic ion transport"/>
    <property type="evidence" value="ECO:0007669"/>
    <property type="project" value="UniProtKB-KW"/>
</dbReference>
<evidence type="ECO:0000256" key="1">
    <source>
        <dbReference type="ARBA" id="ARBA00004571"/>
    </source>
</evidence>
<keyword evidence="10" id="KW-0998">Cell outer membrane</keyword>
<feature type="domain" description="Porin" evidence="11">
    <location>
        <begin position="3"/>
        <end position="298"/>
    </location>
</feature>
<keyword evidence="5" id="KW-0812">Transmembrane</keyword>
<evidence type="ECO:0000259" key="11">
    <source>
        <dbReference type="Pfam" id="PF13609"/>
    </source>
</evidence>
<dbReference type="OrthoDB" id="8679056at2"/>
<dbReference type="CDD" id="cd00342">
    <property type="entry name" value="gram_neg_porins"/>
    <property type="match status" value="1"/>
</dbReference>
<evidence type="ECO:0000256" key="8">
    <source>
        <dbReference type="ARBA" id="ARBA00023114"/>
    </source>
</evidence>
<dbReference type="InterPro" id="IPR033900">
    <property type="entry name" value="Gram_neg_porin_domain"/>
</dbReference>
<protein>
    <submittedName>
        <fullName evidence="12">Porin</fullName>
    </submittedName>
</protein>
<evidence type="ECO:0000256" key="7">
    <source>
        <dbReference type="ARBA" id="ARBA00023065"/>
    </source>
</evidence>
<dbReference type="PANTHER" id="PTHR34501:SF9">
    <property type="entry name" value="MAJOR OUTER MEMBRANE PROTEIN P.IA"/>
    <property type="match status" value="1"/>
</dbReference>
<evidence type="ECO:0000256" key="3">
    <source>
        <dbReference type="ARBA" id="ARBA00022448"/>
    </source>
</evidence>
<dbReference type="EMBL" id="CP046916">
    <property type="protein sequence ID" value="QGZ66136.1"/>
    <property type="molecule type" value="Genomic_DNA"/>
</dbReference>
<keyword evidence="7" id="KW-0406">Ion transport</keyword>
<keyword evidence="13" id="KW-1185">Reference proteome</keyword>
<dbReference type="GO" id="GO:0009279">
    <property type="term" value="C:cell outer membrane"/>
    <property type="evidence" value="ECO:0007669"/>
    <property type="project" value="UniProtKB-SubCell"/>
</dbReference>
<evidence type="ECO:0000256" key="2">
    <source>
        <dbReference type="ARBA" id="ARBA00011233"/>
    </source>
</evidence>
<dbReference type="SUPFAM" id="SSF56935">
    <property type="entry name" value="Porins"/>
    <property type="match status" value="1"/>
</dbReference>
<evidence type="ECO:0000256" key="9">
    <source>
        <dbReference type="ARBA" id="ARBA00023136"/>
    </source>
</evidence>
<evidence type="ECO:0000313" key="13">
    <source>
        <dbReference type="Proteomes" id="UP000433577"/>
    </source>
</evidence>
<dbReference type="AlphaFoldDB" id="A0A7Z2GQI2"/>
<proteinExistence type="predicted"/>
<comment type="subcellular location">
    <subcellularLocation>
        <location evidence="1">Cell outer membrane</location>
        <topology evidence="1">Multi-pass membrane protein</topology>
    </subcellularLocation>
</comment>
<evidence type="ECO:0000256" key="4">
    <source>
        <dbReference type="ARBA" id="ARBA00022452"/>
    </source>
</evidence>
<keyword evidence="4" id="KW-1134">Transmembrane beta strand</keyword>
<gene>
    <name evidence="12" type="ORF">FAZ98_30430</name>
</gene>
<dbReference type="GO" id="GO:0046930">
    <property type="term" value="C:pore complex"/>
    <property type="evidence" value="ECO:0007669"/>
    <property type="project" value="UniProtKB-KW"/>
</dbReference>
<sequence>MGTMSGVAQAQSSVTLSGIVDGGIRYTDTSAGTTYSMANTGWYTSNRWLLTGNEDLGGGWVTYFRLESGFIESTGALNNTNNILFKRASYIGMRGPYGNLVVGNQFTVAHDVVYNSDPFNLLYPVLIPLSAATAGFIVNNDVKYITSVGGLTVRAENSFGGVTGNFNAASSRAVGAQYQWNWLRVGAAYSYRTVLSGTVYQPDNYVTAGAELTFGKLRLAGGYMNDNEDQNKPVADIRTLNYWGGATYDLSPSVRIGASCYITDLPNQHGKRTLGVASVTYALSKSTLLYAEMDYTKYAGSYITNTALNAQKVPHQLGAAIGINHSF</sequence>
<keyword evidence="3" id="KW-0813">Transport</keyword>
<keyword evidence="9" id="KW-0472">Membrane</keyword>